<dbReference type="SMART" id="SM00561">
    <property type="entry name" value="MBT"/>
    <property type="match status" value="1"/>
</dbReference>
<feature type="chain" id="PRO_5042046817" evidence="2">
    <location>
        <begin position="17"/>
        <end position="251"/>
    </location>
</feature>
<evidence type="ECO:0000256" key="1">
    <source>
        <dbReference type="PROSITE-ProRule" id="PRU00459"/>
    </source>
</evidence>
<dbReference type="PROSITE" id="PS51468">
    <property type="entry name" value="VIT"/>
    <property type="match status" value="1"/>
</dbReference>
<dbReference type="SMART" id="SM00609">
    <property type="entry name" value="VIT"/>
    <property type="match status" value="1"/>
</dbReference>
<dbReference type="InterPro" id="IPR004092">
    <property type="entry name" value="Mbt"/>
</dbReference>
<feature type="domain" description="VIT" evidence="3">
    <location>
        <begin position="43"/>
        <end position="182"/>
    </location>
</feature>
<dbReference type="PANTHER" id="PTHR10338:SF62">
    <property type="entry name" value="INTER-ALPHA-TRYPSIN INHIBITOR HEAVY CHAIN H5"/>
    <property type="match status" value="1"/>
</dbReference>
<dbReference type="SUPFAM" id="SSF63748">
    <property type="entry name" value="Tudor/PWWP/MBT"/>
    <property type="match status" value="1"/>
</dbReference>
<evidence type="ECO:0000313" key="4">
    <source>
        <dbReference type="EMBL" id="GLD48259.1"/>
    </source>
</evidence>
<dbReference type="PROSITE" id="PS51079">
    <property type="entry name" value="MBT"/>
    <property type="match status" value="1"/>
</dbReference>
<proteinExistence type="predicted"/>
<keyword evidence="5" id="KW-1185">Reference proteome</keyword>
<dbReference type="Pfam" id="PF02820">
    <property type="entry name" value="MBT"/>
    <property type="match status" value="1"/>
</dbReference>
<organism evidence="4 5">
    <name type="scientific">Lates japonicus</name>
    <name type="common">Japanese lates</name>
    <dbReference type="NCBI Taxonomy" id="270547"/>
    <lineage>
        <taxon>Eukaryota</taxon>
        <taxon>Metazoa</taxon>
        <taxon>Chordata</taxon>
        <taxon>Craniata</taxon>
        <taxon>Vertebrata</taxon>
        <taxon>Euteleostomi</taxon>
        <taxon>Actinopterygii</taxon>
        <taxon>Neopterygii</taxon>
        <taxon>Teleostei</taxon>
        <taxon>Neoteleostei</taxon>
        <taxon>Acanthomorphata</taxon>
        <taxon>Carangaria</taxon>
        <taxon>Carangaria incertae sedis</taxon>
        <taxon>Centropomidae</taxon>
        <taxon>Lates</taxon>
    </lineage>
</organism>
<gene>
    <name evidence="4" type="ORF">AKAME5_000226400</name>
</gene>
<evidence type="ECO:0000313" key="5">
    <source>
        <dbReference type="Proteomes" id="UP001279410"/>
    </source>
</evidence>
<dbReference type="InterPro" id="IPR013694">
    <property type="entry name" value="VIT"/>
</dbReference>
<dbReference type="PANTHER" id="PTHR10338">
    <property type="entry name" value="INTER-ALPHA-TRYPSIN INHIBITOR HEAVY CHAIN FAMILY MEMBER"/>
    <property type="match status" value="1"/>
</dbReference>
<dbReference type="GO" id="GO:0005634">
    <property type="term" value="C:nucleus"/>
    <property type="evidence" value="ECO:0007669"/>
    <property type="project" value="InterPro"/>
</dbReference>
<evidence type="ECO:0000259" key="3">
    <source>
        <dbReference type="PROSITE" id="PS51468"/>
    </source>
</evidence>
<feature type="signal peptide" evidence="2">
    <location>
        <begin position="1"/>
        <end position="16"/>
    </location>
</feature>
<dbReference type="Gene3D" id="2.30.30.140">
    <property type="match status" value="1"/>
</dbReference>
<sequence>MLLLTLLMCVSASALGELKEPQLEDDIDSDLSDFDLDIAPRRVPRQVKTILTKETKPHIQELSIKTTIISRYAFTAVYCAMLNRHSAATEGVFQFQIPADAYVSNFTMIIGGRVYQSEVRPKEKRVKQENGKPRNKESAIKEKYSDWTEFLVQDLTGSRTAPANLLEGPLRGKNTVDLIVEGSVLELQDVSDPFLYWPVRVIQNVGGRLCLRYAGLSEDHQAQDTWLFYLDVRLRPLGWALENHLTLEPPI</sequence>
<dbReference type="Proteomes" id="UP001279410">
    <property type="component" value="Unassembled WGS sequence"/>
</dbReference>
<feature type="repeat" description="MBT" evidence="1">
    <location>
        <begin position="145"/>
        <end position="250"/>
    </location>
</feature>
<feature type="non-terminal residue" evidence="4">
    <location>
        <position position="251"/>
    </location>
</feature>
<protein>
    <submittedName>
        <fullName evidence="4">Inter-alpha-trypsin inhibitor heavy chain H5</fullName>
    </submittedName>
</protein>
<dbReference type="AlphaFoldDB" id="A0AAD3M7A9"/>
<dbReference type="Pfam" id="PF08487">
    <property type="entry name" value="VIT"/>
    <property type="match status" value="1"/>
</dbReference>
<accession>A0AAD3M7A9</accession>
<dbReference type="EMBL" id="BRZM01000005">
    <property type="protein sequence ID" value="GLD48259.1"/>
    <property type="molecule type" value="Genomic_DNA"/>
</dbReference>
<keyword evidence="2" id="KW-0732">Signal</keyword>
<dbReference type="GO" id="GO:0006355">
    <property type="term" value="P:regulation of DNA-templated transcription"/>
    <property type="evidence" value="ECO:0007669"/>
    <property type="project" value="InterPro"/>
</dbReference>
<evidence type="ECO:0000256" key="2">
    <source>
        <dbReference type="SAM" id="SignalP"/>
    </source>
</evidence>
<dbReference type="InterPro" id="IPR050934">
    <property type="entry name" value="ITIH"/>
</dbReference>
<name>A0AAD3M7A9_LATJO</name>
<comment type="caution">
    <text evidence="4">The sequence shown here is derived from an EMBL/GenBank/DDBJ whole genome shotgun (WGS) entry which is preliminary data.</text>
</comment>
<reference evidence="4" key="1">
    <citation type="submission" date="2022-08" db="EMBL/GenBank/DDBJ databases">
        <title>Genome sequencing of akame (Lates japonicus).</title>
        <authorList>
            <person name="Hashiguchi Y."/>
            <person name="Takahashi H."/>
        </authorList>
    </citation>
    <scope>NUCLEOTIDE SEQUENCE</scope>
    <source>
        <strain evidence="4">Kochi</strain>
    </source>
</reference>